<protein>
    <submittedName>
        <fullName evidence="1">Uncharacterized protein</fullName>
    </submittedName>
</protein>
<feature type="non-terminal residue" evidence="1">
    <location>
        <position position="82"/>
    </location>
</feature>
<sequence>DRTGPAESRLRCESTMKVNQNINTFTLLVISFSVCERCEGFGVDRTPVSQLSIDADPIVAEDKVDDKDIYIYSKQWCLNQYL</sequence>
<accession>A0AAD2Q6L5</accession>
<organism evidence="1 2">
    <name type="scientific">Mycena citricolor</name>
    <dbReference type="NCBI Taxonomy" id="2018698"/>
    <lineage>
        <taxon>Eukaryota</taxon>
        <taxon>Fungi</taxon>
        <taxon>Dikarya</taxon>
        <taxon>Basidiomycota</taxon>
        <taxon>Agaricomycotina</taxon>
        <taxon>Agaricomycetes</taxon>
        <taxon>Agaricomycetidae</taxon>
        <taxon>Agaricales</taxon>
        <taxon>Marasmiineae</taxon>
        <taxon>Mycenaceae</taxon>
        <taxon>Mycena</taxon>
    </lineage>
</organism>
<evidence type="ECO:0000313" key="2">
    <source>
        <dbReference type="Proteomes" id="UP001295794"/>
    </source>
</evidence>
<name>A0AAD2Q6L5_9AGAR</name>
<dbReference type="Proteomes" id="UP001295794">
    <property type="component" value="Unassembled WGS sequence"/>
</dbReference>
<gene>
    <name evidence="1" type="ORF">MYCIT1_LOCUS33481</name>
</gene>
<evidence type="ECO:0000313" key="1">
    <source>
        <dbReference type="EMBL" id="CAK5282038.1"/>
    </source>
</evidence>
<reference evidence="1" key="1">
    <citation type="submission" date="2023-11" db="EMBL/GenBank/DDBJ databases">
        <authorList>
            <person name="De Vega J J."/>
            <person name="De Vega J J."/>
        </authorList>
    </citation>
    <scope>NUCLEOTIDE SEQUENCE</scope>
</reference>
<keyword evidence="2" id="KW-1185">Reference proteome</keyword>
<feature type="non-terminal residue" evidence="1">
    <location>
        <position position="1"/>
    </location>
</feature>
<comment type="caution">
    <text evidence="1">The sequence shown here is derived from an EMBL/GenBank/DDBJ whole genome shotgun (WGS) entry which is preliminary data.</text>
</comment>
<dbReference type="AlphaFoldDB" id="A0AAD2Q6L5"/>
<dbReference type="EMBL" id="CAVNYO010000446">
    <property type="protein sequence ID" value="CAK5282038.1"/>
    <property type="molecule type" value="Genomic_DNA"/>
</dbReference>
<proteinExistence type="predicted"/>